<accession>A0A8H7LW20</accession>
<dbReference type="Gene3D" id="6.10.140.2220">
    <property type="match status" value="1"/>
</dbReference>
<evidence type="ECO:0000259" key="5">
    <source>
        <dbReference type="PROSITE" id="PS50865"/>
    </source>
</evidence>
<dbReference type="OrthoDB" id="3184287at2759"/>
<evidence type="ECO:0000313" key="7">
    <source>
        <dbReference type="Proteomes" id="UP000602905"/>
    </source>
</evidence>
<dbReference type="SUPFAM" id="SSF144232">
    <property type="entry name" value="HIT/MYND zinc finger-like"/>
    <property type="match status" value="1"/>
</dbReference>
<evidence type="ECO:0000256" key="1">
    <source>
        <dbReference type="ARBA" id="ARBA00022723"/>
    </source>
</evidence>
<comment type="caution">
    <text evidence="6">The sequence shown here is derived from an EMBL/GenBank/DDBJ whole genome shotgun (WGS) entry which is preliminary data.</text>
</comment>
<name>A0A8H7LW20_9AGAM</name>
<sequence>MIAATASLRLGELSDSISSLDPAQIVEQVNVTTLESILKMAEDVDTYQYFKSQRLIGGCIALMQKIKVEEKSSGSAELRVRRIMQQNTRQTPGIECPLVLSSHVAQIVRQEIHAASQGLECDSMLGWGTSEDHPLASDEHVKALVQMLRDDRANLLRVLSSAYSPAISGLSFLLWRYIYLDAQRRFRDGSERGSPDIPLIKRIMEIHFGCALVVTSDQGEPMLSIADELCELLGITPGEGDRLFPRSPDPDDSRMIFEAYVSRLAPPDTRIYAPVSVMLAIILPELVVANMRPGLEGLLSTVFQVTVERFWNAWNQREELETMLIGSTGMMFEHIKSLLQPTLRTSVLSPSVQKDILEAFVKGDLADLAGSVLFALNANAIENTPDSDTNYNLMKTIQTTFDTIGTTHTAAILEKCFRDYAPDWIKVQRPFVVCGMCMDLHTDRDRTVTTTPSAALRLKDQIARVRRAWNGCVFLRCQDPIGIDRRGVAYACSECKALSYCSVRCQAGDWDIGGERDPHRHTCQQLSQVFDPAHASDPLSFAHLLNFLNPQ</sequence>
<dbReference type="GO" id="GO:0008270">
    <property type="term" value="F:zinc ion binding"/>
    <property type="evidence" value="ECO:0007669"/>
    <property type="project" value="UniProtKB-KW"/>
</dbReference>
<reference evidence="6" key="1">
    <citation type="submission" date="2020-09" db="EMBL/GenBank/DDBJ databases">
        <title>Comparative genome analyses of four rice-infecting Rhizoctonia solani isolates reveal extensive enrichment of homogalacturonan modification genes.</title>
        <authorList>
            <person name="Lee D.-Y."/>
            <person name="Jeon J."/>
            <person name="Kim K.-T."/>
            <person name="Cheong K."/>
            <person name="Song H."/>
            <person name="Choi G."/>
            <person name="Ko J."/>
            <person name="Opiyo S.O."/>
            <person name="Zuo S."/>
            <person name="Madhav S."/>
            <person name="Lee Y.-H."/>
            <person name="Wang G.-L."/>
        </authorList>
    </citation>
    <scope>NUCLEOTIDE SEQUENCE</scope>
    <source>
        <strain evidence="6">AG1-IA WGL</strain>
    </source>
</reference>
<dbReference type="AlphaFoldDB" id="A0A8H7LW20"/>
<keyword evidence="2 4" id="KW-0863">Zinc-finger</keyword>
<feature type="domain" description="MYND-type" evidence="5">
    <location>
        <begin position="474"/>
        <end position="523"/>
    </location>
</feature>
<gene>
    <name evidence="6" type="ORF">RHS03_05823</name>
</gene>
<dbReference type="Pfam" id="PF01753">
    <property type="entry name" value="zf-MYND"/>
    <property type="match status" value="1"/>
</dbReference>
<evidence type="ECO:0000313" key="6">
    <source>
        <dbReference type="EMBL" id="KAF8704760.1"/>
    </source>
</evidence>
<feature type="non-terminal residue" evidence="6">
    <location>
        <position position="1"/>
    </location>
</feature>
<keyword evidence="1" id="KW-0479">Metal-binding</keyword>
<organism evidence="6 7">
    <name type="scientific">Rhizoctonia solani</name>
    <dbReference type="NCBI Taxonomy" id="456999"/>
    <lineage>
        <taxon>Eukaryota</taxon>
        <taxon>Fungi</taxon>
        <taxon>Dikarya</taxon>
        <taxon>Basidiomycota</taxon>
        <taxon>Agaricomycotina</taxon>
        <taxon>Agaricomycetes</taxon>
        <taxon>Cantharellales</taxon>
        <taxon>Ceratobasidiaceae</taxon>
        <taxon>Rhizoctonia</taxon>
    </lineage>
</organism>
<dbReference type="EMBL" id="JACYCD010000054">
    <property type="protein sequence ID" value="KAF8704760.1"/>
    <property type="molecule type" value="Genomic_DNA"/>
</dbReference>
<proteinExistence type="predicted"/>
<evidence type="ECO:0000256" key="4">
    <source>
        <dbReference type="PROSITE-ProRule" id="PRU00134"/>
    </source>
</evidence>
<keyword evidence="3" id="KW-0862">Zinc</keyword>
<dbReference type="InterPro" id="IPR002893">
    <property type="entry name" value="Znf_MYND"/>
</dbReference>
<protein>
    <recommendedName>
        <fullName evidence="5">MYND-type domain-containing protein</fullName>
    </recommendedName>
</protein>
<dbReference type="PROSITE" id="PS50865">
    <property type="entry name" value="ZF_MYND_2"/>
    <property type="match status" value="1"/>
</dbReference>
<evidence type="ECO:0000256" key="3">
    <source>
        <dbReference type="ARBA" id="ARBA00022833"/>
    </source>
</evidence>
<evidence type="ECO:0000256" key="2">
    <source>
        <dbReference type="ARBA" id="ARBA00022771"/>
    </source>
</evidence>
<dbReference type="Proteomes" id="UP000602905">
    <property type="component" value="Unassembled WGS sequence"/>
</dbReference>